<dbReference type="EMBL" id="JAHDYR010000025">
    <property type="protein sequence ID" value="KAG9393447.1"/>
    <property type="molecule type" value="Genomic_DNA"/>
</dbReference>
<dbReference type="GO" id="GO:0004596">
    <property type="term" value="F:protein-N-terminal amino-acid acetyltransferase activity"/>
    <property type="evidence" value="ECO:0007669"/>
    <property type="project" value="InterPro"/>
</dbReference>
<dbReference type="PANTHER" id="PTHR45896:SF1">
    <property type="entry name" value="N-ALPHA-ACETYLTRANSFERASE 30"/>
    <property type="match status" value="1"/>
</dbReference>
<feature type="domain" description="N-acetyltransferase" evidence="4">
    <location>
        <begin position="6"/>
        <end position="156"/>
    </location>
</feature>
<dbReference type="AlphaFoldDB" id="A0A8J6BAQ3"/>
<gene>
    <name evidence="5" type="ORF">J8273_3586</name>
</gene>
<comment type="caution">
    <text evidence="5">The sequence shown here is derived from an EMBL/GenBank/DDBJ whole genome shotgun (WGS) entry which is preliminary data.</text>
</comment>
<dbReference type="InterPro" id="IPR000182">
    <property type="entry name" value="GNAT_dom"/>
</dbReference>
<dbReference type="Gene3D" id="3.40.630.30">
    <property type="match status" value="1"/>
</dbReference>
<dbReference type="PROSITE" id="PS51186">
    <property type="entry name" value="GNAT"/>
    <property type="match status" value="1"/>
</dbReference>
<evidence type="ECO:0000256" key="1">
    <source>
        <dbReference type="ARBA" id="ARBA00022679"/>
    </source>
</evidence>
<keyword evidence="1" id="KW-0808">Transferase</keyword>
<sequence length="156" mass="17677">MSVSEVRYLPYNPDESQLDDMMALFEQHLSEPYNIYTYRIFTTTFPKLAHVAVDKHNCIIGAICGKVDQRKHGYRGYIAMVAVDPDFRHRGIAGELVRRSIQGMRDEGATEVCLETECSNTAALSFYDGLGFVVTKHLRAYYLSGNSAFRLKKALI</sequence>
<dbReference type="Pfam" id="PF00583">
    <property type="entry name" value="Acetyltransf_1"/>
    <property type="match status" value="1"/>
</dbReference>
<keyword evidence="2" id="KW-0012">Acyltransferase</keyword>
<name>A0A8J6BAQ3_9EUKA</name>
<dbReference type="InterPro" id="IPR016181">
    <property type="entry name" value="Acyl_CoA_acyltransferase"/>
</dbReference>
<proteinExistence type="inferred from homology"/>
<evidence type="ECO:0000259" key="4">
    <source>
        <dbReference type="PROSITE" id="PS51186"/>
    </source>
</evidence>
<organism evidence="5 6">
    <name type="scientific">Carpediemonas membranifera</name>
    <dbReference type="NCBI Taxonomy" id="201153"/>
    <lineage>
        <taxon>Eukaryota</taxon>
        <taxon>Metamonada</taxon>
        <taxon>Carpediemonas-like organisms</taxon>
        <taxon>Carpediemonas</taxon>
    </lineage>
</organism>
<dbReference type="GO" id="GO:0031417">
    <property type="term" value="C:NatC complex"/>
    <property type="evidence" value="ECO:0007669"/>
    <property type="project" value="TreeGrafter"/>
</dbReference>
<dbReference type="CDD" id="cd04301">
    <property type="entry name" value="NAT_SF"/>
    <property type="match status" value="1"/>
</dbReference>
<dbReference type="SUPFAM" id="SSF55729">
    <property type="entry name" value="Acyl-CoA N-acyltransferases (Nat)"/>
    <property type="match status" value="1"/>
</dbReference>
<evidence type="ECO:0000313" key="6">
    <source>
        <dbReference type="Proteomes" id="UP000717585"/>
    </source>
</evidence>
<reference evidence="5" key="1">
    <citation type="submission" date="2021-05" db="EMBL/GenBank/DDBJ databases">
        <title>A free-living protist that lacks canonical eukaryotic 1 DNA replication and segregation systems.</title>
        <authorList>
            <person name="Salas-Leiva D.E."/>
            <person name="Tromer E.C."/>
            <person name="Curtis B.A."/>
            <person name="Jerlstrom-Hultqvist J."/>
            <person name="Kolisko M."/>
            <person name="Yi Z."/>
            <person name="Salas-Leiva J.S."/>
            <person name="Gallot-Lavallee L."/>
            <person name="Kops G.J.P.L."/>
            <person name="Archibald J.M."/>
            <person name="Simpson A.G.B."/>
            <person name="Roger A.J."/>
        </authorList>
    </citation>
    <scope>NUCLEOTIDE SEQUENCE</scope>
    <source>
        <strain evidence="5">BICM</strain>
    </source>
</reference>
<dbReference type="OrthoDB" id="249099at2759"/>
<evidence type="ECO:0000256" key="3">
    <source>
        <dbReference type="ARBA" id="ARBA00024025"/>
    </source>
</evidence>
<dbReference type="InterPro" id="IPR044542">
    <property type="entry name" value="NAA30-like"/>
</dbReference>
<evidence type="ECO:0000313" key="5">
    <source>
        <dbReference type="EMBL" id="KAG9393447.1"/>
    </source>
</evidence>
<comment type="similarity">
    <text evidence="3">Belongs to the acetyltransferase family. MAK3 subfamily.</text>
</comment>
<dbReference type="PANTHER" id="PTHR45896">
    <property type="entry name" value="N-ALPHA-ACETYLTRANSFERASE 30"/>
    <property type="match status" value="1"/>
</dbReference>
<evidence type="ECO:0000256" key="2">
    <source>
        <dbReference type="ARBA" id="ARBA00023315"/>
    </source>
</evidence>
<dbReference type="Proteomes" id="UP000717585">
    <property type="component" value="Unassembled WGS sequence"/>
</dbReference>
<protein>
    <submittedName>
        <fullName evidence="5">Acetyltransferase (GNAT) family</fullName>
    </submittedName>
</protein>
<keyword evidence="6" id="KW-1185">Reference proteome</keyword>
<accession>A0A8J6BAQ3</accession>